<keyword evidence="2" id="KW-1185">Reference proteome</keyword>
<evidence type="ECO:0000313" key="1">
    <source>
        <dbReference type="EMBL" id="KAK7385192.1"/>
    </source>
</evidence>
<evidence type="ECO:0000313" key="2">
    <source>
        <dbReference type="Proteomes" id="UP001386955"/>
    </source>
</evidence>
<dbReference type="Proteomes" id="UP001386955">
    <property type="component" value="Unassembled WGS sequence"/>
</dbReference>
<proteinExistence type="predicted"/>
<dbReference type="EMBL" id="JAYMYS010000008">
    <property type="protein sequence ID" value="KAK7385192.1"/>
    <property type="molecule type" value="Genomic_DNA"/>
</dbReference>
<dbReference type="AlphaFoldDB" id="A0AAN9RXS1"/>
<accession>A0AAN9RXS1</accession>
<protein>
    <submittedName>
        <fullName evidence="1">Uncharacterized protein</fullName>
    </submittedName>
</protein>
<sequence length="67" mass="7925">MLRVWIVSWRHASEDPIILCFQQYGWSDRSLPTRIYVAKIEEKELVEELQKRLEPMVVAKGVPNGWV</sequence>
<reference evidence="1 2" key="1">
    <citation type="submission" date="2024-01" db="EMBL/GenBank/DDBJ databases">
        <title>The genomes of 5 underutilized Papilionoideae crops provide insights into root nodulation and disease resistanc.</title>
        <authorList>
            <person name="Jiang F."/>
        </authorList>
    </citation>
    <scope>NUCLEOTIDE SEQUENCE [LARGE SCALE GENOMIC DNA]</scope>
    <source>
        <strain evidence="1">DUOXIRENSHENG_FW03</strain>
        <tissue evidence="1">Leaves</tissue>
    </source>
</reference>
<gene>
    <name evidence="1" type="ORF">VNO78_30905</name>
</gene>
<organism evidence="1 2">
    <name type="scientific">Psophocarpus tetragonolobus</name>
    <name type="common">Winged bean</name>
    <name type="synonym">Dolichos tetragonolobus</name>
    <dbReference type="NCBI Taxonomy" id="3891"/>
    <lineage>
        <taxon>Eukaryota</taxon>
        <taxon>Viridiplantae</taxon>
        <taxon>Streptophyta</taxon>
        <taxon>Embryophyta</taxon>
        <taxon>Tracheophyta</taxon>
        <taxon>Spermatophyta</taxon>
        <taxon>Magnoliopsida</taxon>
        <taxon>eudicotyledons</taxon>
        <taxon>Gunneridae</taxon>
        <taxon>Pentapetalae</taxon>
        <taxon>rosids</taxon>
        <taxon>fabids</taxon>
        <taxon>Fabales</taxon>
        <taxon>Fabaceae</taxon>
        <taxon>Papilionoideae</taxon>
        <taxon>50 kb inversion clade</taxon>
        <taxon>NPAAA clade</taxon>
        <taxon>indigoferoid/millettioid clade</taxon>
        <taxon>Phaseoleae</taxon>
        <taxon>Psophocarpus</taxon>
    </lineage>
</organism>
<name>A0AAN9RXS1_PSOTE</name>
<comment type="caution">
    <text evidence="1">The sequence shown here is derived from an EMBL/GenBank/DDBJ whole genome shotgun (WGS) entry which is preliminary data.</text>
</comment>